<evidence type="ECO:0000256" key="2">
    <source>
        <dbReference type="SAM" id="MobiDB-lite"/>
    </source>
</evidence>
<feature type="region of interest" description="Disordered" evidence="2">
    <location>
        <begin position="122"/>
        <end position="197"/>
    </location>
</feature>
<name>A0A158QRP6_HAEPC</name>
<protein>
    <submittedName>
        <fullName evidence="7">ShKT domain-containing protein</fullName>
    </submittedName>
</protein>
<dbReference type="SMART" id="SM00254">
    <property type="entry name" value="ShKT"/>
    <property type="match status" value="4"/>
</dbReference>
<evidence type="ECO:0000313" key="7">
    <source>
        <dbReference type="WBParaSite" id="HPLM_0001786301-mRNA-1"/>
    </source>
</evidence>
<dbReference type="Pfam" id="PF01549">
    <property type="entry name" value="ShK"/>
    <property type="match status" value="3"/>
</dbReference>
<reference evidence="7" key="1">
    <citation type="submission" date="2016-04" db="UniProtKB">
        <authorList>
            <consortium name="WormBaseParasite"/>
        </authorList>
    </citation>
    <scope>IDENTIFICATION</scope>
</reference>
<dbReference type="InterPro" id="IPR003582">
    <property type="entry name" value="ShKT_dom"/>
</dbReference>
<dbReference type="PROSITE" id="PS51670">
    <property type="entry name" value="SHKT"/>
    <property type="match status" value="2"/>
</dbReference>
<evidence type="ECO:0000313" key="6">
    <source>
        <dbReference type="Proteomes" id="UP000268014"/>
    </source>
</evidence>
<dbReference type="EMBL" id="UZAF01020187">
    <property type="protein sequence ID" value="VDO67317.1"/>
    <property type="molecule type" value="Genomic_DNA"/>
</dbReference>
<dbReference type="AlphaFoldDB" id="A0A158QRP6"/>
<feature type="disulfide bond" evidence="1">
    <location>
        <begin position="375"/>
        <end position="388"/>
    </location>
</feature>
<accession>A0A158QRP6</accession>
<feature type="domain" description="ShKT" evidence="4">
    <location>
        <begin position="25"/>
        <end position="59"/>
    </location>
</feature>
<dbReference type="WBParaSite" id="HPLM_0001786301-mRNA-1">
    <property type="protein sequence ID" value="HPLM_0001786301-mRNA-1"/>
    <property type="gene ID" value="HPLM_0001786301"/>
</dbReference>
<dbReference type="OMA" id="CEDSKFI"/>
<dbReference type="Proteomes" id="UP000268014">
    <property type="component" value="Unassembled WGS sequence"/>
</dbReference>
<feature type="disulfide bond" evidence="1">
    <location>
        <begin position="25"/>
        <end position="59"/>
    </location>
</feature>
<keyword evidence="6" id="KW-1185">Reference proteome</keyword>
<reference evidence="5 6" key="2">
    <citation type="submission" date="2018-11" db="EMBL/GenBank/DDBJ databases">
        <authorList>
            <consortium name="Pathogen Informatics"/>
        </authorList>
    </citation>
    <scope>NUCLEOTIDE SEQUENCE [LARGE SCALE GENOMIC DNA]</scope>
    <source>
        <strain evidence="5 6">MHpl1</strain>
    </source>
</reference>
<evidence type="ECO:0000313" key="5">
    <source>
        <dbReference type="EMBL" id="VDO67317.1"/>
    </source>
</evidence>
<dbReference type="OrthoDB" id="5868374at2759"/>
<proteinExistence type="predicted"/>
<comment type="caution">
    <text evidence="1">Lacks conserved residue(s) required for the propagation of feature annotation.</text>
</comment>
<keyword evidence="1" id="KW-1015">Disulfide bond</keyword>
<organism evidence="7">
    <name type="scientific">Haemonchus placei</name>
    <name type="common">Barber's pole worm</name>
    <dbReference type="NCBI Taxonomy" id="6290"/>
    <lineage>
        <taxon>Eukaryota</taxon>
        <taxon>Metazoa</taxon>
        <taxon>Ecdysozoa</taxon>
        <taxon>Nematoda</taxon>
        <taxon>Chromadorea</taxon>
        <taxon>Rhabditida</taxon>
        <taxon>Rhabditina</taxon>
        <taxon>Rhabditomorpha</taxon>
        <taxon>Strongyloidea</taxon>
        <taxon>Trichostrongylidae</taxon>
        <taxon>Haemonchus</taxon>
    </lineage>
</organism>
<feature type="chain" id="PRO_5043135618" evidence="3">
    <location>
        <begin position="17"/>
        <end position="403"/>
    </location>
</feature>
<evidence type="ECO:0000256" key="1">
    <source>
        <dbReference type="PROSITE-ProRule" id="PRU01005"/>
    </source>
</evidence>
<evidence type="ECO:0000259" key="4">
    <source>
        <dbReference type="PROSITE" id="PS51670"/>
    </source>
</evidence>
<evidence type="ECO:0000256" key="3">
    <source>
        <dbReference type="SAM" id="SignalP"/>
    </source>
</evidence>
<gene>
    <name evidence="5" type="ORF">HPLM_LOCUS17855</name>
</gene>
<feature type="signal peptide" evidence="3">
    <location>
        <begin position="1"/>
        <end position="16"/>
    </location>
</feature>
<keyword evidence="3" id="KW-0732">Signal</keyword>
<sequence>MRSWLALTMTVGTALAFIDEIDKECMDKSPYCNTNDCTVRPGYALEYCRKTCGDCEPFCHNSHFVSCKDSRKPECDSMLKDYCPLLCGACRPIKKKSEKKNGTKSTSRTPLTAVQFSKPKEVLPNTIPAGHGTTIDASDKPLNPSLVERNTVQEEHAASSLVHRSPPILKQLTLNDQKSRETGGEPSANGYIGEPIPSPYSDPVTAMKLNGSSSTFFTYPIVIPPLSDSALKAGHSPWLQPSLGFQHLMPSFPPPPYSYFTPTPHQPYGPRTNPQSAVVYSFPAKFPPNVFYDSTGSAPRGKIDEQPLALSSLITLLGCRDKDPAICSQLTAESCLSRPGFYMKMCPIKCKNCNGLQCLDSVKIDCDEVRRLGGCKLPMAVEYCPRTCRLCATPPALAGKLSS</sequence>
<feature type="domain" description="ShKT" evidence="4">
    <location>
        <begin position="358"/>
        <end position="391"/>
    </location>
</feature>
<feature type="disulfide bond" evidence="1">
    <location>
        <begin position="366"/>
        <end position="384"/>
    </location>
</feature>